<accession>A0A806JYN7</accession>
<organism evidence="2">
    <name type="scientific">uncultured bacterium contig00026</name>
    <dbReference type="NCBI Taxonomy" id="1181515"/>
    <lineage>
        <taxon>Bacteria</taxon>
        <taxon>environmental samples</taxon>
    </lineage>
</organism>
<feature type="compositionally biased region" description="Polar residues" evidence="1">
    <location>
        <begin position="1"/>
        <end position="12"/>
    </location>
</feature>
<protein>
    <submittedName>
        <fullName evidence="2">Uncharacterized protein</fullName>
    </submittedName>
</protein>
<sequence>MHSNASLAQNKDSSTRRIIPFPNRRQYSASYTSRSTGIIESQRYSTKEDIEANIYEFIINKNLLENEKEVNPFGSIYLCDLKPDKIDYSYIEKIKIFSNIKDISDTIHFDDGMDD</sequence>
<name>A0A806JYN7_9BACT</name>
<dbReference type="AlphaFoldDB" id="A0A806JYN7"/>
<dbReference type="EMBL" id="JQ844167">
    <property type="protein sequence ID" value="AGS51652.1"/>
    <property type="molecule type" value="Genomic_DNA"/>
</dbReference>
<evidence type="ECO:0000256" key="1">
    <source>
        <dbReference type="SAM" id="MobiDB-lite"/>
    </source>
</evidence>
<proteinExistence type="predicted"/>
<reference evidence="2" key="1">
    <citation type="submission" date="2012-03" db="EMBL/GenBank/DDBJ databases">
        <title>Functional metagenomics reveals considerable lignocellulase gene clusters in the gut microbiome of a wood-feeding higher termite.</title>
        <authorList>
            <person name="Liu N."/>
        </authorList>
    </citation>
    <scope>NUCLEOTIDE SEQUENCE</scope>
</reference>
<feature type="region of interest" description="Disordered" evidence="1">
    <location>
        <begin position="1"/>
        <end position="35"/>
    </location>
</feature>
<feature type="compositionally biased region" description="Polar residues" evidence="1">
    <location>
        <begin position="25"/>
        <end position="35"/>
    </location>
</feature>
<evidence type="ECO:0000313" key="2">
    <source>
        <dbReference type="EMBL" id="AGS51652.1"/>
    </source>
</evidence>